<keyword evidence="3" id="KW-1185">Reference proteome</keyword>
<dbReference type="OrthoDB" id="10526791at2759"/>
<evidence type="ECO:0000313" key="2">
    <source>
        <dbReference type="EMBL" id="ERF76001.1"/>
    </source>
</evidence>
<reference evidence="3" key="1">
    <citation type="journal article" date="2014" name="BMC Genomics">
        <title>Genome characteristics reveal the impact of lichenization on lichen-forming fungus Endocarpon pusillum Hedwig (Verrucariales, Ascomycota).</title>
        <authorList>
            <person name="Wang Y.-Y."/>
            <person name="Liu B."/>
            <person name="Zhang X.-Y."/>
            <person name="Zhou Q.-M."/>
            <person name="Zhang T."/>
            <person name="Li H."/>
            <person name="Yu Y.-F."/>
            <person name="Zhang X.-L."/>
            <person name="Hao X.-Y."/>
            <person name="Wang M."/>
            <person name="Wang L."/>
            <person name="Wei J.-C."/>
        </authorList>
    </citation>
    <scope>NUCLEOTIDE SEQUENCE [LARGE SCALE GENOMIC DNA]</scope>
    <source>
        <strain evidence="3">Z07020 / HMAS-L-300199</strain>
    </source>
</reference>
<protein>
    <submittedName>
        <fullName evidence="2">Uncharacterized protein</fullName>
    </submittedName>
</protein>
<evidence type="ECO:0000256" key="1">
    <source>
        <dbReference type="SAM" id="MobiDB-lite"/>
    </source>
</evidence>
<accession>U1GVC0</accession>
<name>U1GVC0_ENDPU</name>
<sequence length="296" mass="32276">MACWSGGAVVDNASLLNFIDSQDQNAITISVGSGTASNVDFLLFEHWLSFDPTFPERVETCRNQYLQLSWGQDTRFADRLAVACLRARLGRRLPPEGPPLLQNDARPTASALLRTTVKAIAAAKSRAVRQAAETKARVEAQEAETRLAAAARAQRTASRGQDQSQASSQSGASGGAVRRHGVQQSGSGGRRGGGQESRGSGGAGHEDAGRNHLRYLHCIFNRMVRSITTQKRHWVSAVPYHDDPGLIKDFVQIGCTDMHGSHKPLQNSLSPTSRWVKGAGEWIWEFCCGKEKLQLW</sequence>
<gene>
    <name evidence="2" type="ORF">EPUS_08255</name>
</gene>
<feature type="compositionally biased region" description="Gly residues" evidence="1">
    <location>
        <begin position="186"/>
        <end position="203"/>
    </location>
</feature>
<dbReference type="RefSeq" id="XP_007786657.1">
    <property type="nucleotide sequence ID" value="XM_007788467.1"/>
</dbReference>
<proteinExistence type="predicted"/>
<dbReference type="Proteomes" id="UP000019373">
    <property type="component" value="Unassembled WGS sequence"/>
</dbReference>
<evidence type="ECO:0000313" key="3">
    <source>
        <dbReference type="Proteomes" id="UP000019373"/>
    </source>
</evidence>
<dbReference type="HOGENOM" id="CLU_940188_0_0_1"/>
<feature type="region of interest" description="Disordered" evidence="1">
    <location>
        <begin position="147"/>
        <end position="208"/>
    </location>
</feature>
<dbReference type="EMBL" id="KE720794">
    <property type="protein sequence ID" value="ERF76001.1"/>
    <property type="molecule type" value="Genomic_DNA"/>
</dbReference>
<organism evidence="2 3">
    <name type="scientific">Endocarpon pusillum (strain Z07020 / HMAS-L-300199)</name>
    <name type="common">Lichen-forming fungus</name>
    <dbReference type="NCBI Taxonomy" id="1263415"/>
    <lineage>
        <taxon>Eukaryota</taxon>
        <taxon>Fungi</taxon>
        <taxon>Dikarya</taxon>
        <taxon>Ascomycota</taxon>
        <taxon>Pezizomycotina</taxon>
        <taxon>Eurotiomycetes</taxon>
        <taxon>Chaetothyriomycetidae</taxon>
        <taxon>Verrucariales</taxon>
        <taxon>Verrucariaceae</taxon>
        <taxon>Endocarpon</taxon>
    </lineage>
</organism>
<dbReference type="GeneID" id="19243105"/>
<feature type="compositionally biased region" description="Low complexity" evidence="1">
    <location>
        <begin position="147"/>
        <end position="171"/>
    </location>
</feature>
<dbReference type="AlphaFoldDB" id="U1GVC0"/>